<dbReference type="RefSeq" id="WP_379277281.1">
    <property type="nucleotide sequence ID" value="NZ_JBHUGT010000043.1"/>
</dbReference>
<dbReference type="Gene3D" id="3.30.70.2970">
    <property type="entry name" value="Protein of unknown function (DUF541), domain 2"/>
    <property type="match status" value="1"/>
</dbReference>
<dbReference type="InterPro" id="IPR052022">
    <property type="entry name" value="26kDa_periplasmic_antigen"/>
</dbReference>
<dbReference type="InterPro" id="IPR007497">
    <property type="entry name" value="SIMPL/DUF541"/>
</dbReference>
<sequence length="212" mass="21528">MVSNATIEVSGEGKVTVPPDQAVSTLGVETQGTALRQVQSANSAAVERIVSSLRALGIPPRQIETVDYRIEPVYDYSNGAAVFRGYKVTHLLQVTSSAASAGAVVDTAVSQGANVVQGVRFTLSQAAAYKDRALALAVADARRKAAAIAAASGVATGAVPLSVRELPLAPEPIPRPAVLSAASEAVPIQAGQLTVTAAVLAVFGMVRPNGSG</sequence>
<dbReference type="PANTHER" id="PTHR34387">
    <property type="entry name" value="SLR1258 PROTEIN"/>
    <property type="match status" value="1"/>
</dbReference>
<accession>A0ABW5R2D6</accession>
<dbReference type="Proteomes" id="UP001597493">
    <property type="component" value="Unassembled WGS sequence"/>
</dbReference>
<dbReference type="Pfam" id="PF04402">
    <property type="entry name" value="SIMPL"/>
    <property type="match status" value="1"/>
</dbReference>
<evidence type="ECO:0000313" key="2">
    <source>
        <dbReference type="Proteomes" id="UP001597493"/>
    </source>
</evidence>
<dbReference type="Gene3D" id="3.30.110.170">
    <property type="entry name" value="Protein of unknown function (DUF541), domain 1"/>
    <property type="match status" value="1"/>
</dbReference>
<dbReference type="EMBL" id="JBHUMY010000031">
    <property type="protein sequence ID" value="MFD2662655.1"/>
    <property type="molecule type" value="Genomic_DNA"/>
</dbReference>
<organism evidence="1 2">
    <name type="scientific">Paenibacillus thailandensis</name>
    <dbReference type="NCBI Taxonomy" id="393250"/>
    <lineage>
        <taxon>Bacteria</taxon>
        <taxon>Bacillati</taxon>
        <taxon>Bacillota</taxon>
        <taxon>Bacilli</taxon>
        <taxon>Bacillales</taxon>
        <taxon>Paenibacillaceae</taxon>
        <taxon>Paenibacillus</taxon>
    </lineage>
</organism>
<gene>
    <name evidence="1" type="ORF">ACFSW5_20565</name>
</gene>
<reference evidence="2" key="1">
    <citation type="journal article" date="2019" name="Int. J. Syst. Evol. Microbiol.">
        <title>The Global Catalogue of Microorganisms (GCM) 10K type strain sequencing project: providing services to taxonomists for standard genome sequencing and annotation.</title>
        <authorList>
            <consortium name="The Broad Institute Genomics Platform"/>
            <consortium name="The Broad Institute Genome Sequencing Center for Infectious Disease"/>
            <person name="Wu L."/>
            <person name="Ma J."/>
        </authorList>
    </citation>
    <scope>NUCLEOTIDE SEQUENCE [LARGE SCALE GENOMIC DNA]</scope>
    <source>
        <strain evidence="2">TISTR 1827</strain>
    </source>
</reference>
<keyword evidence="2" id="KW-1185">Reference proteome</keyword>
<evidence type="ECO:0000313" key="1">
    <source>
        <dbReference type="EMBL" id="MFD2662655.1"/>
    </source>
</evidence>
<proteinExistence type="predicted"/>
<dbReference type="PANTHER" id="PTHR34387:SF1">
    <property type="entry name" value="PERIPLASMIC IMMUNOGENIC PROTEIN"/>
    <property type="match status" value="1"/>
</dbReference>
<comment type="caution">
    <text evidence="1">The sequence shown here is derived from an EMBL/GenBank/DDBJ whole genome shotgun (WGS) entry which is preliminary data.</text>
</comment>
<name>A0ABW5R2D6_9BACL</name>
<protein>
    <submittedName>
        <fullName evidence="1">SIMPL domain-containing protein</fullName>
    </submittedName>
</protein>